<organism evidence="7 8">
    <name type="scientific">Weissella soli</name>
    <dbReference type="NCBI Taxonomy" id="155866"/>
    <lineage>
        <taxon>Bacteria</taxon>
        <taxon>Bacillati</taxon>
        <taxon>Bacillota</taxon>
        <taxon>Bacilli</taxon>
        <taxon>Lactobacillales</taxon>
        <taxon>Lactobacillaceae</taxon>
        <taxon>Weissella</taxon>
    </lineage>
</organism>
<keyword evidence="3 5" id="KW-0694">RNA-binding</keyword>
<evidence type="ECO:0000256" key="5">
    <source>
        <dbReference type="HAMAP-Rule" id="MF_00844"/>
    </source>
</evidence>
<protein>
    <recommendedName>
        <fullName evidence="5">Rqc2 homolog RqcH</fullName>
        <shortName evidence="5">RqcH</shortName>
    </recommendedName>
</protein>
<evidence type="ECO:0000256" key="3">
    <source>
        <dbReference type="ARBA" id="ARBA00022884"/>
    </source>
</evidence>
<dbReference type="FunFam" id="2.30.310.10:FF:000004">
    <property type="entry name" value="Fibronectin-binding protein A"/>
    <property type="match status" value="1"/>
</dbReference>
<dbReference type="Gene3D" id="2.30.310.10">
    <property type="entry name" value="ibrinogen binding protein from staphylococcus aureus domain"/>
    <property type="match status" value="1"/>
</dbReference>
<dbReference type="PANTHER" id="PTHR15239:SF6">
    <property type="entry name" value="RIBOSOME QUALITY CONTROL COMPLEX SUBUNIT NEMF"/>
    <property type="match status" value="1"/>
</dbReference>
<evidence type="ECO:0000256" key="2">
    <source>
        <dbReference type="ARBA" id="ARBA00022730"/>
    </source>
</evidence>
<dbReference type="PANTHER" id="PTHR15239">
    <property type="entry name" value="NUCLEAR EXPORT MEDIATOR FACTOR NEMF"/>
    <property type="match status" value="1"/>
</dbReference>
<reference evidence="7 8" key="1">
    <citation type="submission" date="2018-07" db="EMBL/GenBank/DDBJ databases">
        <title>Genomic Encyclopedia of Type Strains, Phase III (KMG-III): the genomes of soil and plant-associated and newly described type strains.</title>
        <authorList>
            <person name="Whitman W."/>
        </authorList>
    </citation>
    <scope>NUCLEOTIDE SEQUENCE [LARGE SCALE GENOMIC DNA]</scope>
    <source>
        <strain evidence="7 8">CECT 7031</strain>
    </source>
</reference>
<dbReference type="Pfam" id="PF05670">
    <property type="entry name" value="NFACT-R_1"/>
    <property type="match status" value="1"/>
</dbReference>
<dbReference type="GO" id="GO:0072344">
    <property type="term" value="P:rescue of stalled ribosome"/>
    <property type="evidence" value="ECO:0007669"/>
    <property type="project" value="UniProtKB-UniRule"/>
</dbReference>
<comment type="similarity">
    <text evidence="5">Belongs to the NEMF family.</text>
</comment>
<dbReference type="InterPro" id="IPR008532">
    <property type="entry name" value="NFACT_RNA-bd"/>
</dbReference>
<evidence type="ECO:0000313" key="8">
    <source>
        <dbReference type="Proteomes" id="UP000254912"/>
    </source>
</evidence>
<dbReference type="EMBL" id="QRAS01000001">
    <property type="protein sequence ID" value="RDL11850.1"/>
    <property type="molecule type" value="Genomic_DNA"/>
</dbReference>
<dbReference type="InterPro" id="IPR043682">
    <property type="entry name" value="RqcH_bacterial"/>
</dbReference>
<evidence type="ECO:0000259" key="6">
    <source>
        <dbReference type="Pfam" id="PF05670"/>
    </source>
</evidence>
<evidence type="ECO:0000313" key="7">
    <source>
        <dbReference type="EMBL" id="RDL11850.1"/>
    </source>
</evidence>
<dbReference type="GO" id="GO:1990112">
    <property type="term" value="C:RQC complex"/>
    <property type="evidence" value="ECO:0007669"/>
    <property type="project" value="TreeGrafter"/>
</dbReference>
<evidence type="ECO:0000256" key="1">
    <source>
        <dbReference type="ARBA" id="ARBA00022555"/>
    </source>
</evidence>
<dbReference type="GO" id="GO:0019843">
    <property type="term" value="F:rRNA binding"/>
    <property type="evidence" value="ECO:0007669"/>
    <property type="project" value="UniProtKB-UniRule"/>
</dbReference>
<dbReference type="RefSeq" id="WP_070229920.1">
    <property type="nucleotide sequence ID" value="NZ_BJYO01000002.1"/>
</dbReference>
<sequence length="574" mass="65245">MSFDGLFTHAMVHELNATLAGGRIMKIHQPYPNEIFLVIRANRQNYPVLLSAHPSFARAQISRIKYSNPTTAPNFAMMLRKHLEGAQLLAVEQIENDRIIKFSTTGRNELGDEEKTSLYLEMMGRHSNLFLVDEASQKIIDLIKHVPADQNRVRSLMPGGQYIMPPKQDVINPYQSLNGLANLILDYPEIPELAKQIQQHFQGFARDSALELANVLYQDGDSMQAAHAWFAHFDQPAPQLITTEKGLNYAPFDWLTLPGQRVAYSTLSEMLDSYFEEKSERDRVQQQASIVIRAVRNELKKNQTKIKKFYQELAMADNADDFKVKGELLTTYMHMVERGMTEIELPNYYDDNKPLKISLSNQIGPSQNAQKYFTRYNKLKTSIKFINEQMALAEKEVAYFENLMAQIEIASPKDIEEIRQELIQEGYMRVQTKKKQKTQVSAPEKFYATDGTLIEVGKNNLQNERLSMKTAAKSDIWLHTKNMPGSHVIIHDSDPSEATLLEGAKLAAYFSKGRDSANVPVDYLPVRRLRKPNGSKPGFVIFEGQSTVAVTPDFSLVQQLRQNKPAPQSAAKEL</sequence>
<evidence type="ECO:0000256" key="4">
    <source>
        <dbReference type="ARBA" id="ARBA00022917"/>
    </source>
</evidence>
<dbReference type="GO" id="GO:0000049">
    <property type="term" value="F:tRNA binding"/>
    <property type="evidence" value="ECO:0007669"/>
    <property type="project" value="UniProtKB-UniRule"/>
</dbReference>
<comment type="caution">
    <text evidence="7">The sequence shown here is derived from an EMBL/GenBank/DDBJ whole genome shotgun (WGS) entry which is preliminary data.</text>
</comment>
<dbReference type="Pfam" id="PF05833">
    <property type="entry name" value="NFACT_N"/>
    <property type="match status" value="1"/>
</dbReference>
<dbReference type="KEGG" id="wso:WSWS_00639"/>
<name>A0A288QM92_9LACO</name>
<dbReference type="GO" id="GO:0043023">
    <property type="term" value="F:ribosomal large subunit binding"/>
    <property type="evidence" value="ECO:0007669"/>
    <property type="project" value="UniProtKB-UniRule"/>
</dbReference>
<comment type="subunit">
    <text evidence="5">Associates with stalled 50S ribosomal subunits. Binds to RqcP.</text>
</comment>
<dbReference type="GeneID" id="94545845"/>
<dbReference type="AlphaFoldDB" id="A0A288QM92"/>
<keyword evidence="8" id="KW-1185">Reference proteome</keyword>
<feature type="domain" description="NFACT RNA-binding" evidence="6">
    <location>
        <begin position="446"/>
        <end position="536"/>
    </location>
</feature>
<keyword evidence="1 5" id="KW-0820">tRNA-binding</keyword>
<dbReference type="Proteomes" id="UP000254912">
    <property type="component" value="Unassembled WGS sequence"/>
</dbReference>
<gene>
    <name evidence="5" type="primary">rqcH</name>
    <name evidence="7" type="ORF">DFP99_0269</name>
</gene>
<dbReference type="Gene3D" id="3.40.970.40">
    <property type="entry name" value="fibrinogen binding protein from staphylococcus aureus domain like"/>
    <property type="match status" value="1"/>
</dbReference>
<dbReference type="HAMAP" id="MF_00844_B">
    <property type="entry name" value="RqcH_B"/>
    <property type="match status" value="1"/>
</dbReference>
<keyword evidence="2 5" id="KW-0699">rRNA-binding</keyword>
<comment type="function">
    <text evidence="5">Key component of the ribosome quality control system (RQC), a ribosome-associated complex that mediates the extraction of incompletely synthesized nascent chains from stalled ribosomes and their subsequent degradation. RqcH recruits Ala-charged tRNA, and with RqcP directs the elongation of stalled nascent chains on 50S ribosomal subunits, leading to non-templated C-terminal alanine extensions (Ala tail). The Ala tail promotes nascent chain degradation. May add between 1 and at least 8 Ala residues. Binds to stalled 50S ribosomal subunits.</text>
</comment>
<dbReference type="InterPro" id="IPR051608">
    <property type="entry name" value="RQC_Subunit_NEMF"/>
</dbReference>
<keyword evidence="4 5" id="KW-0648">Protein biosynthesis</keyword>
<accession>A0A288QM92</accession>
<proteinExistence type="inferred from homology"/>